<evidence type="ECO:0000256" key="1">
    <source>
        <dbReference type="SAM" id="MobiDB-lite"/>
    </source>
</evidence>
<dbReference type="InterPro" id="IPR006966">
    <property type="entry name" value="Peroxin-3"/>
</dbReference>
<evidence type="ECO:0000313" key="2">
    <source>
        <dbReference type="EMBL" id="EGG01796.1"/>
    </source>
</evidence>
<evidence type="ECO:0000313" key="3">
    <source>
        <dbReference type="Proteomes" id="UP000001072"/>
    </source>
</evidence>
<dbReference type="GeneID" id="18936043"/>
<dbReference type="Proteomes" id="UP000001072">
    <property type="component" value="Unassembled WGS sequence"/>
</dbReference>
<dbReference type="EMBL" id="GL883135">
    <property type="protein sequence ID" value="EGG01796.1"/>
    <property type="molecule type" value="Genomic_DNA"/>
</dbReference>
<proteinExistence type="predicted"/>
<dbReference type="RefSeq" id="XP_007414896.1">
    <property type="nucleotide sequence ID" value="XM_007414834.1"/>
</dbReference>
<reference evidence="3" key="1">
    <citation type="journal article" date="2011" name="Proc. Natl. Acad. Sci. U.S.A.">
        <title>Obligate biotrophy features unraveled by the genomic analysis of rust fungi.</title>
        <authorList>
            <person name="Duplessis S."/>
            <person name="Cuomo C.A."/>
            <person name="Lin Y.-C."/>
            <person name="Aerts A."/>
            <person name="Tisserant E."/>
            <person name="Veneault-Fourrey C."/>
            <person name="Joly D.L."/>
            <person name="Hacquard S."/>
            <person name="Amselem J."/>
            <person name="Cantarel B.L."/>
            <person name="Chiu R."/>
            <person name="Coutinho P.M."/>
            <person name="Feau N."/>
            <person name="Field M."/>
            <person name="Frey P."/>
            <person name="Gelhaye E."/>
            <person name="Goldberg J."/>
            <person name="Grabherr M.G."/>
            <person name="Kodira C.D."/>
            <person name="Kohler A."/>
            <person name="Kuees U."/>
            <person name="Lindquist E.A."/>
            <person name="Lucas S.M."/>
            <person name="Mago R."/>
            <person name="Mauceli E."/>
            <person name="Morin E."/>
            <person name="Murat C."/>
            <person name="Pangilinan J.L."/>
            <person name="Park R."/>
            <person name="Pearson M."/>
            <person name="Quesneville H."/>
            <person name="Rouhier N."/>
            <person name="Sakthikumar S."/>
            <person name="Salamov A.A."/>
            <person name="Schmutz J."/>
            <person name="Selles B."/>
            <person name="Shapiro H."/>
            <person name="Tanguay P."/>
            <person name="Tuskan G.A."/>
            <person name="Henrissat B."/>
            <person name="Van de Peer Y."/>
            <person name="Rouze P."/>
            <person name="Ellis J.G."/>
            <person name="Dodds P.N."/>
            <person name="Schein J.E."/>
            <person name="Zhong S."/>
            <person name="Hamelin R.C."/>
            <person name="Grigoriev I.V."/>
            <person name="Szabo L.J."/>
            <person name="Martin F."/>
        </authorList>
    </citation>
    <scope>NUCLEOTIDE SEQUENCE [LARGE SCALE GENOMIC DNA]</scope>
    <source>
        <strain evidence="3">98AG31 / pathotype 3-4-7</strain>
    </source>
</reference>
<protein>
    <recommendedName>
        <fullName evidence="4">Peroxin-3</fullName>
    </recommendedName>
</protein>
<dbReference type="InParanoid" id="F4S0N7"/>
<sequence length="501" mass="56960">MIGALNRFIERRSRPLTFLATTIGGGYLLVSYIKSKLDEIQEELARNRLTTDNLRRRFHQNQDDCLFTITALVPTIGNQILESMNVERLADLLNQTKKPRLSDHSEPITPNNNQQVVSDITADSENASEIPNDPIPPPSIEVIPEEDTSLPQSDLPSALNGSSSSTGESERSALSPNRMNGLPPSMICKPESEAVIDVLLRPDGTALRKRSEIWKEVMVLSFTRLFTCLYGIALLTMQTHIQLGLLGRDAYLSSVISADDPDAHAHGPDEHDRLYVIRKHDLMDASTERRYLTFSWWYLHHGWRLLSNRIRVAVEDVLSRKSLKDDMSLADLSQIFRDIRSKVEEKDDGEPFSFSPVLLPSTTLEELETLRSGGMSPIDCVVNARLRELLNETQDFIDCDDFHLVLVSLMDRVTRRCLQNVAQKSNVEFVHPRFLELKDDDPSETEKKFKTCRFVTLLPIITRESHHILNMLPNEYTELLSNTVELKEFSSVIYTSFDSYS</sequence>
<dbReference type="OrthoDB" id="45930at2759"/>
<dbReference type="PANTHER" id="PTHR28080">
    <property type="entry name" value="PEROXISOMAL BIOGENESIS FACTOR 3"/>
    <property type="match status" value="1"/>
</dbReference>
<dbReference type="GO" id="GO:0045046">
    <property type="term" value="P:protein import into peroxisome membrane"/>
    <property type="evidence" value="ECO:0007669"/>
    <property type="project" value="TreeGrafter"/>
</dbReference>
<organism evidence="3">
    <name type="scientific">Melampsora larici-populina (strain 98AG31 / pathotype 3-4-7)</name>
    <name type="common">Poplar leaf rust fungus</name>
    <dbReference type="NCBI Taxonomy" id="747676"/>
    <lineage>
        <taxon>Eukaryota</taxon>
        <taxon>Fungi</taxon>
        <taxon>Dikarya</taxon>
        <taxon>Basidiomycota</taxon>
        <taxon>Pucciniomycotina</taxon>
        <taxon>Pucciniomycetes</taxon>
        <taxon>Pucciniales</taxon>
        <taxon>Melampsoraceae</taxon>
        <taxon>Melampsora</taxon>
    </lineage>
</organism>
<dbReference type="PANTHER" id="PTHR28080:SF1">
    <property type="entry name" value="PEROXISOMAL BIOGENESIS FACTOR 3"/>
    <property type="match status" value="1"/>
</dbReference>
<dbReference type="GO" id="GO:0030674">
    <property type="term" value="F:protein-macromolecule adaptor activity"/>
    <property type="evidence" value="ECO:0007669"/>
    <property type="project" value="TreeGrafter"/>
</dbReference>
<dbReference type="AlphaFoldDB" id="F4S0N7"/>
<gene>
    <name evidence="2" type="ORF">MELLADRAFT_91873</name>
</gene>
<accession>F4S0N7</accession>
<feature type="compositionally biased region" description="Low complexity" evidence="1">
    <location>
        <begin position="157"/>
        <end position="175"/>
    </location>
</feature>
<keyword evidence="3" id="KW-1185">Reference proteome</keyword>
<dbReference type="eggNOG" id="KOG4444">
    <property type="taxonomic scope" value="Eukaryota"/>
</dbReference>
<dbReference type="STRING" id="747676.F4S0N7"/>
<dbReference type="VEuPathDB" id="FungiDB:MELLADRAFT_91873"/>
<dbReference type="KEGG" id="mlr:MELLADRAFT_91873"/>
<dbReference type="HOGENOM" id="CLU_017002_3_0_1"/>
<feature type="region of interest" description="Disordered" evidence="1">
    <location>
        <begin position="126"/>
        <end position="184"/>
    </location>
</feature>
<dbReference type="Pfam" id="PF04882">
    <property type="entry name" value="Peroxin-3"/>
    <property type="match status" value="1"/>
</dbReference>
<dbReference type="GO" id="GO:0005778">
    <property type="term" value="C:peroxisomal membrane"/>
    <property type="evidence" value="ECO:0007669"/>
    <property type="project" value="InterPro"/>
</dbReference>
<evidence type="ECO:0008006" key="4">
    <source>
        <dbReference type="Google" id="ProtNLM"/>
    </source>
</evidence>
<name>F4S0N7_MELLP</name>